<dbReference type="EMBL" id="JACEFO010002221">
    <property type="protein sequence ID" value="KAF8672418.1"/>
    <property type="molecule type" value="Genomic_DNA"/>
</dbReference>
<feature type="region of interest" description="Disordered" evidence="2">
    <location>
        <begin position="495"/>
        <end position="520"/>
    </location>
</feature>
<dbReference type="PANTHER" id="PTHR22100:SF13">
    <property type="entry name" value="WINGS APART-LIKE PROTEIN HOMOLOG"/>
    <property type="match status" value="1"/>
</dbReference>
<evidence type="ECO:0000256" key="1">
    <source>
        <dbReference type="ARBA" id="ARBA00006854"/>
    </source>
</evidence>
<feature type="compositionally biased region" description="Basic residues" evidence="2">
    <location>
        <begin position="1"/>
        <end position="11"/>
    </location>
</feature>
<dbReference type="OrthoDB" id="78088at2759"/>
<gene>
    <name evidence="4" type="ORF">HU200_049629</name>
</gene>
<proteinExistence type="inferred from homology"/>
<feature type="region of interest" description="Disordered" evidence="2">
    <location>
        <begin position="592"/>
        <end position="615"/>
    </location>
</feature>
<protein>
    <recommendedName>
        <fullName evidence="3">Wings apart-like protein C-terminal domain-containing protein</fullName>
    </recommendedName>
</protein>
<comment type="similarity">
    <text evidence="1">Belongs to the WAPL family.</text>
</comment>
<feature type="region of interest" description="Disordered" evidence="2">
    <location>
        <begin position="1"/>
        <end position="91"/>
    </location>
</feature>
<dbReference type="PANTHER" id="PTHR22100">
    <property type="entry name" value="WINGS APART-LIKE PROTEIN HOMOLOG"/>
    <property type="match status" value="1"/>
</dbReference>
<keyword evidence="5" id="KW-1185">Reference proteome</keyword>
<dbReference type="Gene3D" id="1.25.10.10">
    <property type="entry name" value="Leucine-rich Repeat Variant"/>
    <property type="match status" value="2"/>
</dbReference>
<organism evidence="4 5">
    <name type="scientific">Digitaria exilis</name>
    <dbReference type="NCBI Taxonomy" id="1010633"/>
    <lineage>
        <taxon>Eukaryota</taxon>
        <taxon>Viridiplantae</taxon>
        <taxon>Streptophyta</taxon>
        <taxon>Embryophyta</taxon>
        <taxon>Tracheophyta</taxon>
        <taxon>Spermatophyta</taxon>
        <taxon>Magnoliopsida</taxon>
        <taxon>Liliopsida</taxon>
        <taxon>Poales</taxon>
        <taxon>Poaceae</taxon>
        <taxon>PACMAD clade</taxon>
        <taxon>Panicoideae</taxon>
        <taxon>Panicodae</taxon>
        <taxon>Paniceae</taxon>
        <taxon>Anthephorinae</taxon>
        <taxon>Digitaria</taxon>
    </lineage>
</organism>
<dbReference type="Pfam" id="PF07814">
    <property type="entry name" value="WAPL"/>
    <property type="match status" value="1"/>
</dbReference>
<comment type="caution">
    <text evidence="4">The sequence shown here is derived from an EMBL/GenBank/DDBJ whole genome shotgun (WGS) entry which is preliminary data.</text>
</comment>
<evidence type="ECO:0000313" key="4">
    <source>
        <dbReference type="EMBL" id="KAF8672418.1"/>
    </source>
</evidence>
<feature type="compositionally biased region" description="Basic residues" evidence="2">
    <location>
        <begin position="600"/>
        <end position="613"/>
    </location>
</feature>
<name>A0A835AT31_9POAL</name>
<evidence type="ECO:0000256" key="2">
    <source>
        <dbReference type="SAM" id="MobiDB-lite"/>
    </source>
</evidence>
<dbReference type="InterPro" id="IPR011989">
    <property type="entry name" value="ARM-like"/>
</dbReference>
<feature type="region of interest" description="Disordered" evidence="2">
    <location>
        <begin position="536"/>
        <end position="576"/>
    </location>
</feature>
<accession>A0A835AT31</accession>
<dbReference type="FunFam" id="1.25.10.10:FF:000519">
    <property type="entry name" value="WAPL (Wings apart-like protein regulation of heterochromatin) protein"/>
    <property type="match status" value="1"/>
</dbReference>
<sequence length="900" mass="97683">MIVRTYGRRSRSFSDGGGGVSSSQDAFDFDADGDVLGSSASQPLPLPPPSQESSSMWEFDEDPPPSPPQPRQEARRRGRGGARRGGGGWELAEPAVVAPSATLMEAEEYGEMMESMDEVSFALDGLRPAAQRRTRRASLLALLGICASAERRRVLRVQGLLQQIVDAILVLDIDDPPCAIAAGALLFVLASDVQNNNLLDSETCVLFLLKLLNPPVKNVVDAKAPSIGSKLLGISKFQVLNGPNKDADSSSDDILSKVEEILLSCKEIKPLDRDDKRTSRPELCSKWLALLTMEKACLSAVALEETSDMVARIGGNFKETLRQSGGLDSIFSVMVNCHSELERLVKDASTTVMELKEGTPLQSAALLLKCFKILENATFLSDNNKTHLLRMNRKLSPKCSLPFIGVVINTIELLSALSLLQNSSTVSRKADPKSTKVSDGDFSAGSRGAPLLNHHGKCKSSTGNNLFLNQRRQNCSSSKSEVSHITISSSSDACHSQRTLDCSPSVSSNGPSSGSFVERHDNGVGLKLNVRKDRSKANPIRGSNGWISIKAQSSDGNSREMAKKRRLSENADMGLSNGGDDPFAFDDIDQEPSNWDLFGPKRKSPQKRAKRANGKMLDDCETAVIGSLESSQPDDIYQSGATSDSKAEDESTLWEDCLLASVKVLMNLANDNPSGCEQIASCGGINTMASLIIKHFPSFDFSMNKNNQLKDRVSYGHHVNVNEDLSSSQNTAQVKTKQLRDHELDFLVAILGLLVNLVEKDSLNRVRLANARVSVSTSQNQDSEETQRDVIPLLCSIFLASQGAGETAEAISPDDEESLLQGAREAEMMIVEAYAALVLAFLSTESMKVRGAVTSCLPDNSLKILVPVLEKFVTFHLQLNMMSQETHSSVTEVIERCRLS</sequence>
<feature type="domain" description="Wings apart-like protein C-terminal" evidence="3">
    <location>
        <begin position="102"/>
        <end position="699"/>
    </location>
</feature>
<dbReference type="InterPro" id="IPR039874">
    <property type="entry name" value="WAPL"/>
</dbReference>
<dbReference type="Proteomes" id="UP000636709">
    <property type="component" value="Unassembled WGS sequence"/>
</dbReference>
<evidence type="ECO:0000259" key="3">
    <source>
        <dbReference type="Pfam" id="PF07814"/>
    </source>
</evidence>
<feature type="compositionally biased region" description="Low complexity" evidence="2">
    <location>
        <begin position="503"/>
        <end position="515"/>
    </location>
</feature>
<reference evidence="4" key="1">
    <citation type="submission" date="2020-07" db="EMBL/GenBank/DDBJ databases">
        <title>Genome sequence and genetic diversity analysis of an under-domesticated orphan crop, white fonio (Digitaria exilis).</title>
        <authorList>
            <person name="Bennetzen J.L."/>
            <person name="Chen S."/>
            <person name="Ma X."/>
            <person name="Wang X."/>
            <person name="Yssel A.E.J."/>
            <person name="Chaluvadi S.R."/>
            <person name="Johnson M."/>
            <person name="Gangashetty P."/>
            <person name="Hamidou F."/>
            <person name="Sanogo M.D."/>
            <person name="Zwaenepoel A."/>
            <person name="Wallace J."/>
            <person name="Van De Peer Y."/>
            <person name="Van Deynze A."/>
        </authorList>
    </citation>
    <scope>NUCLEOTIDE SEQUENCE</scope>
    <source>
        <tissue evidence="4">Leaves</tissue>
    </source>
</reference>
<dbReference type="AlphaFoldDB" id="A0A835AT31"/>
<dbReference type="InterPro" id="IPR022771">
    <property type="entry name" value="WAPL_C"/>
</dbReference>
<evidence type="ECO:0000313" key="5">
    <source>
        <dbReference type="Proteomes" id="UP000636709"/>
    </source>
</evidence>